<dbReference type="Gene3D" id="3.10.129.10">
    <property type="entry name" value="Hotdog Thioesterase"/>
    <property type="match status" value="1"/>
</dbReference>
<evidence type="ECO:0000256" key="2">
    <source>
        <dbReference type="ARBA" id="ARBA00022801"/>
    </source>
</evidence>
<proteinExistence type="inferred from homology"/>
<reference evidence="5" key="1">
    <citation type="submission" date="2016-10" db="EMBL/GenBank/DDBJ databases">
        <authorList>
            <person name="Varghese N."/>
            <person name="Submissions S."/>
        </authorList>
    </citation>
    <scope>NUCLEOTIDE SEQUENCE [LARGE SCALE GENOMIC DNA]</scope>
    <source>
        <strain evidence="5">GAS369</strain>
    </source>
</reference>
<keyword evidence="2" id="KW-0378">Hydrolase</keyword>
<keyword evidence="5" id="KW-1185">Reference proteome</keyword>
<dbReference type="Pfam" id="PF03061">
    <property type="entry name" value="4HBT"/>
    <property type="match status" value="1"/>
</dbReference>
<comment type="similarity">
    <text evidence="1">Belongs to the thioesterase PaaI family.</text>
</comment>
<sequence>MREAAQAMFEQALADDRHEFGSFFLSRFLGMQISYADDSCTVSFDVKPPMYNPQGSLHGGVLATALDISMGHLLKHRIGAGSTLEMKVQYFSPARTGVVRCQAGFLKKGRSIFFLQSHAYDAAGETVAHATSTWKLLK</sequence>
<dbReference type="GO" id="GO:0047617">
    <property type="term" value="F:fatty acyl-CoA hydrolase activity"/>
    <property type="evidence" value="ECO:0007669"/>
    <property type="project" value="InterPro"/>
</dbReference>
<dbReference type="EMBL" id="LT629750">
    <property type="protein sequence ID" value="SDT16814.1"/>
    <property type="molecule type" value="Genomic_DNA"/>
</dbReference>
<gene>
    <name evidence="4" type="ORF">SAMN05444158_4648</name>
</gene>
<dbReference type="InterPro" id="IPR006683">
    <property type="entry name" value="Thioestr_dom"/>
</dbReference>
<feature type="domain" description="Thioesterase" evidence="3">
    <location>
        <begin position="54"/>
        <end position="127"/>
    </location>
</feature>
<dbReference type="RefSeq" id="WP_146688959.1">
    <property type="nucleotide sequence ID" value="NZ_LT629750.1"/>
</dbReference>
<evidence type="ECO:0000313" key="5">
    <source>
        <dbReference type="Proteomes" id="UP000243904"/>
    </source>
</evidence>
<evidence type="ECO:0000259" key="3">
    <source>
        <dbReference type="Pfam" id="PF03061"/>
    </source>
</evidence>
<accession>A0A1H1Y5W6</accession>
<dbReference type="Proteomes" id="UP000243904">
    <property type="component" value="Chromosome I"/>
</dbReference>
<dbReference type="PANTHER" id="PTHR21660:SF1">
    <property type="entry name" value="ACYL-COENZYME A THIOESTERASE 13"/>
    <property type="match status" value="1"/>
</dbReference>
<protein>
    <submittedName>
        <fullName evidence="4">Uncharacterized domain 1-containing protein</fullName>
    </submittedName>
</protein>
<dbReference type="SUPFAM" id="SSF54637">
    <property type="entry name" value="Thioesterase/thiol ester dehydrase-isomerase"/>
    <property type="match status" value="1"/>
</dbReference>
<evidence type="ECO:0000256" key="1">
    <source>
        <dbReference type="ARBA" id="ARBA00008324"/>
    </source>
</evidence>
<evidence type="ECO:0000313" key="4">
    <source>
        <dbReference type="EMBL" id="SDT16814.1"/>
    </source>
</evidence>
<name>A0A1H1Y5W6_9BRAD</name>
<dbReference type="PANTHER" id="PTHR21660">
    <property type="entry name" value="THIOESTERASE SUPERFAMILY MEMBER-RELATED"/>
    <property type="match status" value="1"/>
</dbReference>
<dbReference type="CDD" id="cd03443">
    <property type="entry name" value="PaaI_thioesterase"/>
    <property type="match status" value="1"/>
</dbReference>
<dbReference type="AlphaFoldDB" id="A0A1H1Y5W6"/>
<dbReference type="InterPro" id="IPR039298">
    <property type="entry name" value="ACOT13"/>
</dbReference>
<dbReference type="InterPro" id="IPR003736">
    <property type="entry name" value="PAAI_dom"/>
</dbReference>
<organism evidence="4 5">
    <name type="scientific">Bradyrhizobium canariense</name>
    <dbReference type="NCBI Taxonomy" id="255045"/>
    <lineage>
        <taxon>Bacteria</taxon>
        <taxon>Pseudomonadati</taxon>
        <taxon>Pseudomonadota</taxon>
        <taxon>Alphaproteobacteria</taxon>
        <taxon>Hyphomicrobiales</taxon>
        <taxon>Nitrobacteraceae</taxon>
        <taxon>Bradyrhizobium</taxon>
    </lineage>
</organism>
<dbReference type="NCBIfam" id="TIGR00369">
    <property type="entry name" value="unchar_dom_1"/>
    <property type="match status" value="1"/>
</dbReference>
<dbReference type="InterPro" id="IPR029069">
    <property type="entry name" value="HotDog_dom_sf"/>
</dbReference>